<name>G5SFQ9_SALET</name>
<evidence type="ECO:0000313" key="1">
    <source>
        <dbReference type="EMBL" id="EHD00583.1"/>
    </source>
</evidence>
<gene>
    <name evidence="1" type="ORF">LTSEWAN_4323</name>
</gene>
<proteinExistence type="predicted"/>
<evidence type="ECO:0000313" key="2">
    <source>
        <dbReference type="Proteomes" id="UP000003536"/>
    </source>
</evidence>
<dbReference type="EMBL" id="AFCX01001422">
    <property type="protein sequence ID" value="EHD00583.1"/>
    <property type="molecule type" value="Genomic_DNA"/>
</dbReference>
<reference evidence="1 2" key="1">
    <citation type="journal article" date="2011" name="BMC Genomics">
        <title>Genome sequencing reveals diversification of virulence factor content and possible host adaptation in distinct subpopulations of Salmonella enterica.</title>
        <authorList>
            <person name="den Bakker H.C."/>
            <person name="Moreno Switt A.I."/>
            <person name="Govoni G."/>
            <person name="Cummings C.A."/>
            <person name="Ranieri M.L."/>
            <person name="Degoricija L."/>
            <person name="Hoelzer K."/>
            <person name="Rodriguez-Rivera L.D."/>
            <person name="Brown S."/>
            <person name="Bolchacova E."/>
            <person name="Furtado M.R."/>
            <person name="Wiedmann M."/>
        </authorList>
    </citation>
    <scope>NUCLEOTIDE SEQUENCE [LARGE SCALE GENOMIC DNA]</scope>
    <source>
        <strain evidence="1 2">A4-580</strain>
    </source>
</reference>
<comment type="caution">
    <text evidence="1">The sequence shown here is derived from an EMBL/GenBank/DDBJ whole genome shotgun (WGS) entry which is preliminary data.</text>
</comment>
<dbReference type="AlphaFoldDB" id="G5SFQ9"/>
<feature type="non-terminal residue" evidence="1">
    <location>
        <position position="1"/>
    </location>
</feature>
<sequence>PSRLSFSPDAAGGALPGPMFPLASQSAYHWLLYSLKE</sequence>
<accession>G5SFQ9</accession>
<protein>
    <submittedName>
        <fullName evidence="1">Uncharacterized protein</fullName>
    </submittedName>
</protein>
<dbReference type="Proteomes" id="UP000003536">
    <property type="component" value="Unassembled WGS sequence"/>
</dbReference>
<organism evidence="1 2">
    <name type="scientific">Salmonella enterica subsp. enterica serovar Wandsworth str. A4-580</name>
    <dbReference type="NCBI Taxonomy" id="913086"/>
    <lineage>
        <taxon>Bacteria</taxon>
        <taxon>Pseudomonadati</taxon>
        <taxon>Pseudomonadota</taxon>
        <taxon>Gammaproteobacteria</taxon>
        <taxon>Enterobacterales</taxon>
        <taxon>Enterobacteriaceae</taxon>
        <taxon>Salmonella</taxon>
    </lineage>
</organism>